<dbReference type="RefSeq" id="WP_167084529.1">
    <property type="nucleotide sequence ID" value="NZ_BAAADC010000001.1"/>
</dbReference>
<reference evidence="1 2" key="1">
    <citation type="submission" date="2020-03" db="EMBL/GenBank/DDBJ databases">
        <title>Genomic Encyclopedia of Type Strains, Phase IV (KMG-IV): sequencing the most valuable type-strain genomes for metagenomic binning, comparative biology and taxonomic classification.</title>
        <authorList>
            <person name="Goeker M."/>
        </authorList>
    </citation>
    <scope>NUCLEOTIDE SEQUENCE [LARGE SCALE GENOMIC DNA]</scope>
    <source>
        <strain evidence="1 2">DSM 19867</strain>
    </source>
</reference>
<dbReference type="AlphaFoldDB" id="A0A846N3Z9"/>
<dbReference type="Proteomes" id="UP000570514">
    <property type="component" value="Unassembled WGS sequence"/>
</dbReference>
<comment type="caution">
    <text evidence="1">The sequence shown here is derived from an EMBL/GenBank/DDBJ whole genome shotgun (WGS) entry which is preliminary data.</text>
</comment>
<keyword evidence="2" id="KW-1185">Reference proteome</keyword>
<evidence type="ECO:0000313" key="2">
    <source>
        <dbReference type="Proteomes" id="UP000570514"/>
    </source>
</evidence>
<accession>A0A846N3Z9</accession>
<name>A0A846N3Z9_9PROT</name>
<evidence type="ECO:0000313" key="1">
    <source>
        <dbReference type="EMBL" id="NIK90185.1"/>
    </source>
</evidence>
<protein>
    <submittedName>
        <fullName evidence="1">Uncharacterized protein</fullName>
    </submittedName>
</protein>
<proteinExistence type="predicted"/>
<organism evidence="1 2">
    <name type="scientific">Rhizomicrobium palustre</name>
    <dbReference type="NCBI Taxonomy" id="189966"/>
    <lineage>
        <taxon>Bacteria</taxon>
        <taxon>Pseudomonadati</taxon>
        <taxon>Pseudomonadota</taxon>
        <taxon>Alphaproteobacteria</taxon>
        <taxon>Micropepsales</taxon>
        <taxon>Micropepsaceae</taxon>
        <taxon>Rhizomicrobium</taxon>
    </lineage>
</organism>
<gene>
    <name evidence="1" type="ORF">FHS83_003503</name>
</gene>
<dbReference type="EMBL" id="JAASRM010000001">
    <property type="protein sequence ID" value="NIK90185.1"/>
    <property type="molecule type" value="Genomic_DNA"/>
</dbReference>
<sequence>MRGSAGLGLAIAAIAAAGVFGVTLFGDKPATWFERAAQAGAVRCLTGASCVQVTGEGKAVKPARPALSADSRCAKKKNWHARSSLLVPIVMCTDERSYLYHMGRFEGAGAEQWMLCAKPDCAREAALFAVK</sequence>